<dbReference type="SUPFAM" id="SSF141868">
    <property type="entry name" value="EAL domain-like"/>
    <property type="match status" value="1"/>
</dbReference>
<dbReference type="SMART" id="SM00086">
    <property type="entry name" value="PAC"/>
    <property type="match status" value="2"/>
</dbReference>
<dbReference type="SUPFAM" id="SSF55785">
    <property type="entry name" value="PYP-like sensor domain (PAS domain)"/>
    <property type="match status" value="2"/>
</dbReference>
<dbReference type="SMART" id="SM00267">
    <property type="entry name" value="GGDEF"/>
    <property type="match status" value="1"/>
</dbReference>
<feature type="domain" description="GGDEF" evidence="4">
    <location>
        <begin position="329"/>
        <end position="462"/>
    </location>
</feature>
<dbReference type="InterPro" id="IPR000014">
    <property type="entry name" value="PAS"/>
</dbReference>
<proteinExistence type="predicted"/>
<dbReference type="Pfam" id="PF13426">
    <property type="entry name" value="PAS_9"/>
    <property type="match status" value="1"/>
</dbReference>
<dbReference type="InterPro" id="IPR013656">
    <property type="entry name" value="PAS_4"/>
</dbReference>
<feature type="domain" description="PAC" evidence="2">
    <location>
        <begin position="108"/>
        <end position="159"/>
    </location>
</feature>
<dbReference type="PANTHER" id="PTHR44757">
    <property type="entry name" value="DIGUANYLATE CYCLASE DGCP"/>
    <property type="match status" value="1"/>
</dbReference>
<dbReference type="InterPro" id="IPR001633">
    <property type="entry name" value="EAL_dom"/>
</dbReference>
<dbReference type="SMART" id="SM00091">
    <property type="entry name" value="PAS"/>
    <property type="match status" value="2"/>
</dbReference>
<dbReference type="CDD" id="cd01949">
    <property type="entry name" value="GGDEF"/>
    <property type="match status" value="1"/>
</dbReference>
<dbReference type="OrthoDB" id="101222at2"/>
<dbReference type="InterPro" id="IPR000700">
    <property type="entry name" value="PAS-assoc_C"/>
</dbReference>
<feature type="domain" description="PAS" evidence="1">
    <location>
        <begin position="167"/>
        <end position="211"/>
    </location>
</feature>
<dbReference type="Gene3D" id="3.30.450.20">
    <property type="entry name" value="PAS domain"/>
    <property type="match status" value="2"/>
</dbReference>
<gene>
    <name evidence="5" type="ORF">SAMN05421771_1094</name>
</gene>
<feature type="domain" description="PAC" evidence="2">
    <location>
        <begin position="245"/>
        <end position="297"/>
    </location>
</feature>
<dbReference type="AlphaFoldDB" id="A0A1I6LQ70"/>
<dbReference type="Pfam" id="PF00563">
    <property type="entry name" value="EAL"/>
    <property type="match status" value="1"/>
</dbReference>
<evidence type="ECO:0000259" key="2">
    <source>
        <dbReference type="PROSITE" id="PS50113"/>
    </source>
</evidence>
<dbReference type="InterPro" id="IPR000160">
    <property type="entry name" value="GGDEF_dom"/>
</dbReference>
<dbReference type="InterPro" id="IPR029787">
    <property type="entry name" value="Nucleotide_cyclase"/>
</dbReference>
<dbReference type="NCBIfam" id="TIGR00229">
    <property type="entry name" value="sensory_box"/>
    <property type="match status" value="2"/>
</dbReference>
<keyword evidence="6" id="KW-1185">Reference proteome</keyword>
<dbReference type="SMART" id="SM00052">
    <property type="entry name" value="EAL"/>
    <property type="match status" value="1"/>
</dbReference>
<name>A0A1I6LQ70_9BACT</name>
<dbReference type="PROSITE" id="PS50883">
    <property type="entry name" value="EAL"/>
    <property type="match status" value="1"/>
</dbReference>
<dbReference type="PANTHER" id="PTHR44757:SF4">
    <property type="entry name" value="DIGUANYLATE CYCLASE DGCE-RELATED"/>
    <property type="match status" value="1"/>
</dbReference>
<evidence type="ECO:0000313" key="5">
    <source>
        <dbReference type="EMBL" id="SFS05539.1"/>
    </source>
</evidence>
<dbReference type="Gene3D" id="3.30.70.270">
    <property type="match status" value="1"/>
</dbReference>
<dbReference type="GO" id="GO:0003824">
    <property type="term" value="F:catalytic activity"/>
    <property type="evidence" value="ECO:0007669"/>
    <property type="project" value="UniProtKB-ARBA"/>
</dbReference>
<feature type="domain" description="PAS" evidence="1">
    <location>
        <begin position="49"/>
        <end position="86"/>
    </location>
</feature>
<feature type="domain" description="EAL" evidence="3">
    <location>
        <begin position="473"/>
        <end position="725"/>
    </location>
</feature>
<dbReference type="InterPro" id="IPR043128">
    <property type="entry name" value="Rev_trsase/Diguanyl_cyclase"/>
</dbReference>
<dbReference type="InterPro" id="IPR035919">
    <property type="entry name" value="EAL_sf"/>
</dbReference>
<dbReference type="CDD" id="cd01948">
    <property type="entry name" value="EAL"/>
    <property type="match status" value="1"/>
</dbReference>
<dbReference type="SUPFAM" id="SSF55073">
    <property type="entry name" value="Nucleotide cyclase"/>
    <property type="match status" value="1"/>
</dbReference>
<dbReference type="InterPro" id="IPR052155">
    <property type="entry name" value="Biofilm_reg_signaling"/>
</dbReference>
<evidence type="ECO:0000313" key="6">
    <source>
        <dbReference type="Proteomes" id="UP000199024"/>
    </source>
</evidence>
<accession>A0A1I6LQ70</accession>
<evidence type="ECO:0000259" key="3">
    <source>
        <dbReference type="PROSITE" id="PS50883"/>
    </source>
</evidence>
<dbReference type="InterPro" id="IPR035965">
    <property type="entry name" value="PAS-like_dom_sf"/>
</dbReference>
<evidence type="ECO:0000259" key="1">
    <source>
        <dbReference type="PROSITE" id="PS50112"/>
    </source>
</evidence>
<dbReference type="CDD" id="cd00130">
    <property type="entry name" value="PAS"/>
    <property type="match status" value="2"/>
</dbReference>
<dbReference type="Proteomes" id="UP000199024">
    <property type="component" value="Unassembled WGS sequence"/>
</dbReference>
<dbReference type="PROSITE" id="PS50113">
    <property type="entry name" value="PAC"/>
    <property type="match status" value="2"/>
</dbReference>
<dbReference type="InterPro" id="IPR001610">
    <property type="entry name" value="PAC"/>
</dbReference>
<reference evidence="5 6" key="1">
    <citation type="submission" date="2016-10" db="EMBL/GenBank/DDBJ databases">
        <authorList>
            <person name="de Groot N.N."/>
        </authorList>
    </citation>
    <scope>NUCLEOTIDE SEQUENCE [LARGE SCALE GENOMIC DNA]</scope>
    <source>
        <strain evidence="5 6">DSM 21001</strain>
    </source>
</reference>
<dbReference type="EMBL" id="FOZL01000001">
    <property type="protein sequence ID" value="SFS05539.1"/>
    <property type="molecule type" value="Genomic_DNA"/>
</dbReference>
<dbReference type="PROSITE" id="PS50112">
    <property type="entry name" value="PAS"/>
    <property type="match status" value="2"/>
</dbReference>
<dbReference type="STRING" id="474950.SAMN05421771_1094"/>
<dbReference type="NCBIfam" id="TIGR00254">
    <property type="entry name" value="GGDEF"/>
    <property type="match status" value="1"/>
</dbReference>
<dbReference type="FunFam" id="3.30.70.270:FF:000001">
    <property type="entry name" value="Diguanylate cyclase domain protein"/>
    <property type="match status" value="1"/>
</dbReference>
<evidence type="ECO:0000259" key="4">
    <source>
        <dbReference type="PROSITE" id="PS50887"/>
    </source>
</evidence>
<protein>
    <submittedName>
        <fullName evidence="5">PAS domain S-box-containing protein/diguanylate cyclase (GGDEF) domain-containing protein</fullName>
    </submittedName>
</protein>
<dbReference type="Pfam" id="PF00990">
    <property type="entry name" value="GGDEF"/>
    <property type="match status" value="1"/>
</dbReference>
<sequence length="725" mass="79982">MKRVAAIQPEIQAIPRKPQSGRVHAADSVAEQNARSCALLVEAIQDIGLFMLDSTGRVLTWNTGAERISGYTPSDILGQSFEVLLPIPLDPANPGPLPLQTAASTGRYEAQGWSLRKDGSRFWAMVLLSPIYVSAQLEGFAVVTRDLTHRMESNEALSRSEIALQKERDRLQVTLEAIGDGVISTDTEGRILFLNAVASSLTGWSLEEARGLPIRHVFHLVPAGDGISELNAAEACLATRTPYPLRDGGRLLSRNGQEHVIQDSAAPILDRNGELTGAVLVFQDVTHVRQVQTELRHQTLHDALTGLPNRKQLENKLHDAIEDSEVRGTEHVLCFLDLDRFKIINDTAGHSVGDMFLRAATEAIRRGVRETDLVARLGGDEFAILLLDCRLEEAAPILTRVAEAVAAIRFQWEGHLYQVTVSIGVAGITQRSGSSSHVMKQADVACYSAKRAGRNRVMLYRPDQAGGEENHRELHMAAEIGEALAQNRFTLYAQKIVPTKPGGKEYCEILVRMIDRDGGHIPPGDFIPAAERYDLMVEVDRWVMQEIFTNLAPDILRHPCLTVSLNLSAQSLNDPKFLPFFLDLLKRSGIPGSRLILEITETAIVNNLSIASTIVEQLRAYGCRVALDDFGTGLSSFGYLRTFRVDLIKIEGSFVRNMLSNPVDLTIVRSINQIAHELKILTVAEFVEDEATIQMLEKLGVDFGQGYALGRPEPMLTMLESLPYD</sequence>
<dbReference type="Pfam" id="PF08448">
    <property type="entry name" value="PAS_4"/>
    <property type="match status" value="1"/>
</dbReference>
<dbReference type="Gene3D" id="3.20.20.450">
    <property type="entry name" value="EAL domain"/>
    <property type="match status" value="1"/>
</dbReference>
<dbReference type="RefSeq" id="WP_089837333.1">
    <property type="nucleotide sequence ID" value="NZ_FOZL01000001.1"/>
</dbReference>
<organism evidence="5 6">
    <name type="scientific">Granulicella pectinivorans</name>
    <dbReference type="NCBI Taxonomy" id="474950"/>
    <lineage>
        <taxon>Bacteria</taxon>
        <taxon>Pseudomonadati</taxon>
        <taxon>Acidobacteriota</taxon>
        <taxon>Terriglobia</taxon>
        <taxon>Terriglobales</taxon>
        <taxon>Acidobacteriaceae</taxon>
        <taxon>Granulicella</taxon>
    </lineage>
</organism>
<dbReference type="PROSITE" id="PS50887">
    <property type="entry name" value="GGDEF"/>
    <property type="match status" value="1"/>
</dbReference>